<evidence type="ECO:0000313" key="11">
    <source>
        <dbReference type="Proteomes" id="UP000019460"/>
    </source>
</evidence>
<dbReference type="Proteomes" id="UP000019460">
    <property type="component" value="Unassembled WGS sequence"/>
</dbReference>
<dbReference type="OrthoDB" id="9802228at2"/>
<dbReference type="PROSITE" id="PS00374">
    <property type="entry name" value="MGMT"/>
    <property type="match status" value="1"/>
</dbReference>
<dbReference type="SUPFAM" id="SSF46767">
    <property type="entry name" value="Methylated DNA-protein cysteine methyltransferase, C-terminal domain"/>
    <property type="match status" value="1"/>
</dbReference>
<evidence type="ECO:0000256" key="4">
    <source>
        <dbReference type="ARBA" id="ARBA00022603"/>
    </source>
</evidence>
<evidence type="ECO:0000256" key="6">
    <source>
        <dbReference type="ARBA" id="ARBA00022763"/>
    </source>
</evidence>
<gene>
    <name evidence="10" type="ORF">D779_1676</name>
</gene>
<evidence type="ECO:0000313" key="10">
    <source>
        <dbReference type="EMBL" id="EXJ15122.1"/>
    </source>
</evidence>
<dbReference type="CDD" id="cd06445">
    <property type="entry name" value="ATase"/>
    <property type="match status" value="1"/>
</dbReference>
<dbReference type="AlphaFoldDB" id="W9VGF7"/>
<evidence type="ECO:0000256" key="1">
    <source>
        <dbReference type="ARBA" id="ARBA00001286"/>
    </source>
</evidence>
<evidence type="ECO:0000256" key="3">
    <source>
        <dbReference type="ARBA" id="ARBA00011918"/>
    </source>
</evidence>
<name>W9VGF7_9GAMM</name>
<dbReference type="SUPFAM" id="SSF53155">
    <property type="entry name" value="Methylated DNA-protein cysteine methyltransferase domain"/>
    <property type="match status" value="1"/>
</dbReference>
<comment type="caution">
    <text evidence="10">The sequence shown here is derived from an EMBL/GenBank/DDBJ whole genome shotgun (WGS) entry which is preliminary data.</text>
</comment>
<dbReference type="NCBIfam" id="TIGR00589">
    <property type="entry name" value="ogt"/>
    <property type="match status" value="1"/>
</dbReference>
<evidence type="ECO:0000256" key="8">
    <source>
        <dbReference type="ARBA" id="ARBA00049348"/>
    </source>
</evidence>
<accession>W9VGF7</accession>
<keyword evidence="5 10" id="KW-0808">Transferase</keyword>
<dbReference type="FunFam" id="1.10.10.10:FF:000214">
    <property type="entry name" value="Methylated-DNA--protein-cysteine methyltransferase"/>
    <property type="match status" value="1"/>
</dbReference>
<dbReference type="RefSeq" id="WP_043753398.1">
    <property type="nucleotide sequence ID" value="NZ_AONC01000029.1"/>
</dbReference>
<dbReference type="EMBL" id="AONC01000029">
    <property type="protein sequence ID" value="EXJ15122.1"/>
    <property type="molecule type" value="Genomic_DNA"/>
</dbReference>
<dbReference type="PATRIC" id="fig|1249627.3.peg.2124"/>
<evidence type="ECO:0000259" key="9">
    <source>
        <dbReference type="Pfam" id="PF01035"/>
    </source>
</evidence>
<dbReference type="GO" id="GO:0006281">
    <property type="term" value="P:DNA repair"/>
    <property type="evidence" value="ECO:0007669"/>
    <property type="project" value="UniProtKB-KW"/>
</dbReference>
<comment type="catalytic activity">
    <reaction evidence="1">
        <text>a 4-O-methyl-thymidine in DNA + L-cysteinyl-[protein] = a thymidine in DNA + S-methyl-L-cysteinyl-[protein]</text>
        <dbReference type="Rhea" id="RHEA:53428"/>
        <dbReference type="Rhea" id="RHEA-COMP:10131"/>
        <dbReference type="Rhea" id="RHEA-COMP:10132"/>
        <dbReference type="Rhea" id="RHEA-COMP:13555"/>
        <dbReference type="Rhea" id="RHEA-COMP:13556"/>
        <dbReference type="ChEBI" id="CHEBI:29950"/>
        <dbReference type="ChEBI" id="CHEBI:82612"/>
        <dbReference type="ChEBI" id="CHEBI:137386"/>
        <dbReference type="ChEBI" id="CHEBI:137387"/>
        <dbReference type="EC" id="2.1.1.63"/>
    </reaction>
</comment>
<dbReference type="InterPro" id="IPR036631">
    <property type="entry name" value="MGMT_N_sf"/>
</dbReference>
<dbReference type="GO" id="GO:0032259">
    <property type="term" value="P:methylation"/>
    <property type="evidence" value="ECO:0007669"/>
    <property type="project" value="UniProtKB-KW"/>
</dbReference>
<organism evidence="10 11">
    <name type="scientific">Imhoffiella purpurea</name>
    <dbReference type="NCBI Taxonomy" id="1249627"/>
    <lineage>
        <taxon>Bacteria</taxon>
        <taxon>Pseudomonadati</taxon>
        <taxon>Pseudomonadota</taxon>
        <taxon>Gammaproteobacteria</taxon>
        <taxon>Chromatiales</taxon>
        <taxon>Chromatiaceae</taxon>
        <taxon>Imhoffiella</taxon>
    </lineage>
</organism>
<dbReference type="GO" id="GO:0003908">
    <property type="term" value="F:methylated-DNA-[protein]-cysteine S-methyltransferase activity"/>
    <property type="evidence" value="ECO:0007669"/>
    <property type="project" value="UniProtKB-EC"/>
</dbReference>
<evidence type="ECO:0000256" key="5">
    <source>
        <dbReference type="ARBA" id="ARBA00022679"/>
    </source>
</evidence>
<proteinExistence type="inferred from homology"/>
<dbReference type="PANTHER" id="PTHR10815:SF13">
    <property type="entry name" value="METHYLATED-DNA--PROTEIN-CYSTEINE METHYLTRANSFERASE"/>
    <property type="match status" value="1"/>
</dbReference>
<protein>
    <recommendedName>
        <fullName evidence="3">methylated-DNA--[protein]-cysteine S-methyltransferase</fullName>
        <ecNumber evidence="3">2.1.1.63</ecNumber>
    </recommendedName>
</protein>
<comment type="catalytic activity">
    <reaction evidence="8">
        <text>a 6-O-methyl-2'-deoxyguanosine in DNA + L-cysteinyl-[protein] = S-methyl-L-cysteinyl-[protein] + a 2'-deoxyguanosine in DNA</text>
        <dbReference type="Rhea" id="RHEA:24000"/>
        <dbReference type="Rhea" id="RHEA-COMP:10131"/>
        <dbReference type="Rhea" id="RHEA-COMP:10132"/>
        <dbReference type="Rhea" id="RHEA-COMP:11367"/>
        <dbReference type="Rhea" id="RHEA-COMP:11368"/>
        <dbReference type="ChEBI" id="CHEBI:29950"/>
        <dbReference type="ChEBI" id="CHEBI:82612"/>
        <dbReference type="ChEBI" id="CHEBI:85445"/>
        <dbReference type="ChEBI" id="CHEBI:85448"/>
        <dbReference type="EC" id="2.1.1.63"/>
    </reaction>
</comment>
<keyword evidence="4 10" id="KW-0489">Methyltransferase</keyword>
<dbReference type="EC" id="2.1.1.63" evidence="3"/>
<evidence type="ECO:0000256" key="7">
    <source>
        <dbReference type="ARBA" id="ARBA00023204"/>
    </source>
</evidence>
<keyword evidence="6" id="KW-0227">DNA damage</keyword>
<keyword evidence="7" id="KW-0234">DNA repair</keyword>
<dbReference type="InterPro" id="IPR001497">
    <property type="entry name" value="MethylDNA_cys_MeTrfase_AS"/>
</dbReference>
<dbReference type="InterPro" id="IPR014048">
    <property type="entry name" value="MethylDNA_cys_MeTrfase_DNA-bd"/>
</dbReference>
<dbReference type="Pfam" id="PF01035">
    <property type="entry name" value="DNA_binding_1"/>
    <property type="match status" value="1"/>
</dbReference>
<keyword evidence="11" id="KW-1185">Reference proteome</keyword>
<dbReference type="InterPro" id="IPR036388">
    <property type="entry name" value="WH-like_DNA-bd_sf"/>
</dbReference>
<evidence type="ECO:0000256" key="2">
    <source>
        <dbReference type="ARBA" id="ARBA00008711"/>
    </source>
</evidence>
<comment type="similarity">
    <text evidence="2">Belongs to the MGMT family.</text>
</comment>
<dbReference type="STRING" id="1249627.D779_1676"/>
<dbReference type="InterPro" id="IPR036217">
    <property type="entry name" value="MethylDNA_cys_MeTrfase_DNAb"/>
</dbReference>
<dbReference type="eggNOG" id="COG0350">
    <property type="taxonomic scope" value="Bacteria"/>
</dbReference>
<reference evidence="10 11" key="1">
    <citation type="submission" date="2012-11" db="EMBL/GenBank/DDBJ databases">
        <title>Genome assembly of Thiorhodococcus sp. AK35.</title>
        <authorList>
            <person name="Nupur N."/>
            <person name="Khatri I."/>
            <person name="Subramanian S."/>
            <person name="Pinnaka A."/>
        </authorList>
    </citation>
    <scope>NUCLEOTIDE SEQUENCE [LARGE SCALE GENOMIC DNA]</scope>
    <source>
        <strain evidence="10 11">AK35</strain>
    </source>
</reference>
<dbReference type="Gene3D" id="1.10.10.10">
    <property type="entry name" value="Winged helix-like DNA-binding domain superfamily/Winged helix DNA-binding domain"/>
    <property type="match status" value="1"/>
</dbReference>
<feature type="domain" description="Methylated-DNA-[protein]-cysteine S-methyltransferase DNA binding" evidence="9">
    <location>
        <begin position="74"/>
        <end position="155"/>
    </location>
</feature>
<dbReference type="PANTHER" id="PTHR10815">
    <property type="entry name" value="METHYLATED-DNA--PROTEIN-CYSTEINE METHYLTRANSFERASE"/>
    <property type="match status" value="1"/>
</dbReference>
<sequence>MPSNLLDTPIGTILIHWRDRTLTGIDLEPNERGRMEAASASSPVPEFIAGPLRDYFASPEVPFDLSLELSGTDYQRRVWSLLRGIPAGQTRTYGELALALGSAARAVGQACRANPCLIVVPCHRVVARQGLGGFAGDTSGRRLGVKRWLLRHEGIDLQGDGKG</sequence>